<organism evidence="1 2">
    <name type="scientific">Canavalia gladiata</name>
    <name type="common">Sword bean</name>
    <name type="synonym">Dolichos gladiatus</name>
    <dbReference type="NCBI Taxonomy" id="3824"/>
    <lineage>
        <taxon>Eukaryota</taxon>
        <taxon>Viridiplantae</taxon>
        <taxon>Streptophyta</taxon>
        <taxon>Embryophyta</taxon>
        <taxon>Tracheophyta</taxon>
        <taxon>Spermatophyta</taxon>
        <taxon>Magnoliopsida</taxon>
        <taxon>eudicotyledons</taxon>
        <taxon>Gunneridae</taxon>
        <taxon>Pentapetalae</taxon>
        <taxon>rosids</taxon>
        <taxon>fabids</taxon>
        <taxon>Fabales</taxon>
        <taxon>Fabaceae</taxon>
        <taxon>Papilionoideae</taxon>
        <taxon>50 kb inversion clade</taxon>
        <taxon>NPAAA clade</taxon>
        <taxon>indigoferoid/millettioid clade</taxon>
        <taxon>Phaseoleae</taxon>
        <taxon>Canavalia</taxon>
    </lineage>
</organism>
<protein>
    <submittedName>
        <fullName evidence="1">Uncharacterized protein</fullName>
    </submittedName>
</protein>
<accession>A0AAN9PWP4</accession>
<keyword evidence="2" id="KW-1185">Reference proteome</keyword>
<name>A0AAN9PWP4_CANGL</name>
<sequence>MNTLLGASPMANPREQLLESSPQRFPPFFLAFPSLGRAFLPFLEIGLYPPEKPLFPSVPPPNALSQLCSFLIASKGLLKSCDLSLISSKNTRKHNQRVTLMLLEFYGHPNNSKARFPTCISESGIDIAIWGIAANPGFIKDCHFLMKAGPTVKQQWYTQTKIIKGIHYSCRQAIFTWHVILPLCQLHQEYICPYLLAPMFAFRDPLVFLWFRITAVNLLYYFLSQWCIPPGRHVDYVFKKTSSRDAGVTP</sequence>
<dbReference type="EMBL" id="JAYMYQ010000009">
    <property type="protein sequence ID" value="KAK7313746.1"/>
    <property type="molecule type" value="Genomic_DNA"/>
</dbReference>
<dbReference type="Proteomes" id="UP001367508">
    <property type="component" value="Unassembled WGS sequence"/>
</dbReference>
<gene>
    <name evidence="1" type="ORF">VNO77_38943</name>
</gene>
<evidence type="ECO:0000313" key="2">
    <source>
        <dbReference type="Proteomes" id="UP001367508"/>
    </source>
</evidence>
<proteinExistence type="predicted"/>
<evidence type="ECO:0000313" key="1">
    <source>
        <dbReference type="EMBL" id="KAK7313746.1"/>
    </source>
</evidence>
<comment type="caution">
    <text evidence="1">The sequence shown here is derived from an EMBL/GenBank/DDBJ whole genome shotgun (WGS) entry which is preliminary data.</text>
</comment>
<dbReference type="AlphaFoldDB" id="A0AAN9PWP4"/>
<reference evidence="1 2" key="1">
    <citation type="submission" date="2024-01" db="EMBL/GenBank/DDBJ databases">
        <title>The genomes of 5 underutilized Papilionoideae crops provide insights into root nodulation and disease resistanc.</title>
        <authorList>
            <person name="Jiang F."/>
        </authorList>
    </citation>
    <scope>NUCLEOTIDE SEQUENCE [LARGE SCALE GENOMIC DNA]</scope>
    <source>
        <strain evidence="1">LVBAO_FW01</strain>
        <tissue evidence="1">Leaves</tissue>
    </source>
</reference>